<dbReference type="EMBL" id="BK032859">
    <property type="protein sequence ID" value="DAF64395.1"/>
    <property type="molecule type" value="Genomic_DNA"/>
</dbReference>
<proteinExistence type="predicted"/>
<organism evidence="1">
    <name type="scientific">Siphoviridae sp. ct9UA16</name>
    <dbReference type="NCBI Taxonomy" id="2827793"/>
    <lineage>
        <taxon>Viruses</taxon>
        <taxon>Duplodnaviria</taxon>
        <taxon>Heunggongvirae</taxon>
        <taxon>Uroviricota</taxon>
        <taxon>Caudoviricetes</taxon>
    </lineage>
</organism>
<accession>A0A8S5TML5</accession>
<sequence>MGWEYPQTDSEGSGATDENLMIREVLPERDKLILTFEKDKTEAEIRKILQVRAMTECTVKFYDLRAGAFLTKTMYPVSDAVTAHALINGEYVIEAFELRFVQTVPNS</sequence>
<evidence type="ECO:0000313" key="1">
    <source>
        <dbReference type="EMBL" id="DAF64395.1"/>
    </source>
</evidence>
<reference evidence="1" key="1">
    <citation type="journal article" date="2021" name="Proc. Natl. Acad. Sci. U.S.A.">
        <title>A Catalog of Tens of Thousands of Viruses from Human Metagenomes Reveals Hidden Associations with Chronic Diseases.</title>
        <authorList>
            <person name="Tisza M.J."/>
            <person name="Buck C.B."/>
        </authorList>
    </citation>
    <scope>NUCLEOTIDE SEQUENCE</scope>
    <source>
        <strain evidence="1">Ct9UA16</strain>
    </source>
</reference>
<name>A0A8S5TML5_9CAUD</name>
<protein>
    <submittedName>
        <fullName evidence="1">Uncharacterized protein</fullName>
    </submittedName>
</protein>